<dbReference type="OrthoDB" id="10023328at2759"/>
<evidence type="ECO:0000256" key="5">
    <source>
        <dbReference type="ARBA" id="ARBA00022862"/>
    </source>
</evidence>
<feature type="domain" description="ParB-like N-terminal" evidence="9">
    <location>
        <begin position="34"/>
        <end position="124"/>
    </location>
</feature>
<dbReference type="EC" id="1.8.98.2" evidence="2"/>
<dbReference type="VEuPathDB" id="AmoebaDB:NAEGRDRAFT_67173"/>
<dbReference type="Pfam" id="PF02195">
    <property type="entry name" value="ParB_N"/>
    <property type="match status" value="1"/>
</dbReference>
<dbReference type="InterPro" id="IPR036086">
    <property type="entry name" value="ParB/Sulfiredoxin_sf"/>
</dbReference>
<comment type="catalytic activity">
    <reaction evidence="8">
        <text>S-hydroxy-S-oxy-L-cysteinyl-[peroxiredoxin] + [protein]-dithiol + ATP = S-hydroxy-L-cysteinyl-[peroxiredoxin] + [protein]-disulfide + ADP + phosphate</text>
        <dbReference type="Rhea" id="RHEA:17545"/>
        <dbReference type="Rhea" id="RHEA-COMP:10593"/>
        <dbReference type="Rhea" id="RHEA-COMP:10594"/>
        <dbReference type="Rhea" id="RHEA-COMP:13681"/>
        <dbReference type="Rhea" id="RHEA-COMP:17976"/>
        <dbReference type="ChEBI" id="CHEBI:29950"/>
        <dbReference type="ChEBI" id="CHEBI:30616"/>
        <dbReference type="ChEBI" id="CHEBI:43474"/>
        <dbReference type="ChEBI" id="CHEBI:50058"/>
        <dbReference type="ChEBI" id="CHEBI:61973"/>
        <dbReference type="ChEBI" id="CHEBI:61974"/>
        <dbReference type="ChEBI" id="CHEBI:456216"/>
        <dbReference type="EC" id="1.8.98.2"/>
    </reaction>
</comment>
<dbReference type="PANTHER" id="PTHR21348:SF2">
    <property type="entry name" value="SULFIREDOXIN-1"/>
    <property type="match status" value="1"/>
</dbReference>
<dbReference type="GO" id="GO:0032542">
    <property type="term" value="F:sulfiredoxin activity"/>
    <property type="evidence" value="ECO:0007669"/>
    <property type="project" value="UniProtKB-EC"/>
</dbReference>
<protein>
    <recommendedName>
        <fullName evidence="2">sulfiredoxin</fullName>
        <ecNumber evidence="2">1.8.98.2</ecNumber>
    </recommendedName>
</protein>
<proteinExistence type="inferred from homology"/>
<dbReference type="InterPro" id="IPR016692">
    <property type="entry name" value="Sulfiredoxin"/>
</dbReference>
<dbReference type="InterPro" id="IPR003115">
    <property type="entry name" value="ParB_N"/>
</dbReference>
<dbReference type="KEGG" id="ngr:NAEGRDRAFT_67173"/>
<keyword evidence="5" id="KW-0049">Antioxidant</keyword>
<dbReference type="CDD" id="cd16395">
    <property type="entry name" value="Srx"/>
    <property type="match status" value="1"/>
</dbReference>
<dbReference type="GO" id="GO:0005524">
    <property type="term" value="F:ATP binding"/>
    <property type="evidence" value="ECO:0007669"/>
    <property type="project" value="UniProtKB-KW"/>
</dbReference>
<dbReference type="GO" id="GO:0034599">
    <property type="term" value="P:cellular response to oxidative stress"/>
    <property type="evidence" value="ECO:0007669"/>
    <property type="project" value="TreeGrafter"/>
</dbReference>
<keyword evidence="7" id="KW-1015">Disulfide bond</keyword>
<keyword evidence="11" id="KW-1185">Reference proteome</keyword>
<dbReference type="EMBL" id="GG738866">
    <property type="protein sequence ID" value="EFC44831.1"/>
    <property type="molecule type" value="Genomic_DNA"/>
</dbReference>
<keyword evidence="4" id="KW-0067">ATP-binding</keyword>
<evidence type="ECO:0000256" key="7">
    <source>
        <dbReference type="ARBA" id="ARBA00023157"/>
    </source>
</evidence>
<evidence type="ECO:0000256" key="2">
    <source>
        <dbReference type="ARBA" id="ARBA00013055"/>
    </source>
</evidence>
<dbReference type="RefSeq" id="XP_002677575.1">
    <property type="nucleotide sequence ID" value="XM_002677529.1"/>
</dbReference>
<evidence type="ECO:0000259" key="9">
    <source>
        <dbReference type="SMART" id="SM00470"/>
    </source>
</evidence>
<dbReference type="FunCoup" id="D2VE69">
    <property type="interactions" value="212"/>
</dbReference>
<dbReference type="STRING" id="5762.D2VE69"/>
<keyword evidence="6" id="KW-0560">Oxidoreductase</keyword>
<dbReference type="SMART" id="SM00470">
    <property type="entry name" value="ParB"/>
    <property type="match status" value="1"/>
</dbReference>
<dbReference type="PANTHER" id="PTHR21348">
    <property type="match status" value="1"/>
</dbReference>
<evidence type="ECO:0000313" key="10">
    <source>
        <dbReference type="EMBL" id="EFC44831.1"/>
    </source>
</evidence>
<name>D2VE69_NAEGR</name>
<dbReference type="Proteomes" id="UP000006671">
    <property type="component" value="Unassembled WGS sequence"/>
</dbReference>
<dbReference type="Gene3D" id="3.90.1530.10">
    <property type="entry name" value="Conserved hypothetical protein from pyrococcus furiosus pfu- 392566-001, ParB domain"/>
    <property type="match status" value="1"/>
</dbReference>
<evidence type="ECO:0000256" key="6">
    <source>
        <dbReference type="ARBA" id="ARBA00023002"/>
    </source>
</evidence>
<dbReference type="AlphaFoldDB" id="D2VE69"/>
<evidence type="ECO:0000256" key="8">
    <source>
        <dbReference type="ARBA" id="ARBA00047514"/>
    </source>
</evidence>
<keyword evidence="3" id="KW-0547">Nucleotide-binding</keyword>
<organism evidence="11">
    <name type="scientific">Naegleria gruberi</name>
    <name type="common">Amoeba</name>
    <dbReference type="NCBI Taxonomy" id="5762"/>
    <lineage>
        <taxon>Eukaryota</taxon>
        <taxon>Discoba</taxon>
        <taxon>Heterolobosea</taxon>
        <taxon>Tetramitia</taxon>
        <taxon>Eutetramitia</taxon>
        <taxon>Vahlkampfiidae</taxon>
        <taxon>Naegleria</taxon>
    </lineage>
</organism>
<dbReference type="InParanoid" id="D2VE69"/>
<dbReference type="GeneID" id="8848890"/>
<dbReference type="eggNOG" id="KOG3388">
    <property type="taxonomic scope" value="Eukaryota"/>
</dbReference>
<comment type="similarity">
    <text evidence="1">Belongs to the sulfiredoxin family.</text>
</comment>
<evidence type="ECO:0000256" key="4">
    <source>
        <dbReference type="ARBA" id="ARBA00022840"/>
    </source>
</evidence>
<accession>D2VE69</accession>
<dbReference type="OMA" id="NHTCLPI"/>
<reference evidence="10 11" key="1">
    <citation type="journal article" date="2010" name="Cell">
        <title>The genome of Naegleria gruberi illuminates early eukaryotic versatility.</title>
        <authorList>
            <person name="Fritz-Laylin L.K."/>
            <person name="Prochnik S.E."/>
            <person name="Ginger M.L."/>
            <person name="Dacks J.B."/>
            <person name="Carpenter M.L."/>
            <person name="Field M.C."/>
            <person name="Kuo A."/>
            <person name="Paredez A."/>
            <person name="Chapman J."/>
            <person name="Pham J."/>
            <person name="Shu S."/>
            <person name="Neupane R."/>
            <person name="Cipriano M."/>
            <person name="Mancuso J."/>
            <person name="Tu H."/>
            <person name="Salamov A."/>
            <person name="Lindquist E."/>
            <person name="Shapiro H."/>
            <person name="Lucas S."/>
            <person name="Grigoriev I.V."/>
            <person name="Cande W.Z."/>
            <person name="Fulton C."/>
            <person name="Rokhsar D.S."/>
            <person name="Dawson S.C."/>
        </authorList>
    </citation>
    <scope>NUCLEOTIDE SEQUENCE [LARGE SCALE GENOMIC DNA]</scope>
    <source>
        <strain evidence="10 11">NEG-M</strain>
    </source>
</reference>
<evidence type="ECO:0000313" key="11">
    <source>
        <dbReference type="Proteomes" id="UP000006671"/>
    </source>
</evidence>
<sequence>MSQQESSPSSSSNESATNNLNHLSRMNITYQNVQMVDIDSISRPVFPELDLCKVDSLMNTIETDYDKVPPLEALRSPSGKLYVFGGCHRYEAHRRLGKNQIKLNIRDATPMMLQMYLGASYLVEEENYKKQLQEKQQEQV</sequence>
<evidence type="ECO:0000256" key="1">
    <source>
        <dbReference type="ARBA" id="ARBA00009609"/>
    </source>
</evidence>
<gene>
    <name evidence="10" type="ORF">NAEGRDRAFT_67173</name>
</gene>
<dbReference type="GO" id="GO:0005737">
    <property type="term" value="C:cytoplasm"/>
    <property type="evidence" value="ECO:0007669"/>
    <property type="project" value="TreeGrafter"/>
</dbReference>
<dbReference type="SUPFAM" id="SSF110849">
    <property type="entry name" value="ParB/Sulfiredoxin"/>
    <property type="match status" value="1"/>
</dbReference>
<evidence type="ECO:0000256" key="3">
    <source>
        <dbReference type="ARBA" id="ARBA00022741"/>
    </source>
</evidence>